<name>A0A835S543_VANPL</name>
<proteinExistence type="predicted"/>
<sequence length="142" mass="15968">MKATNFAAGKSETRGRLSRRGCAHASIEAWRRICRECNISSSAASASQRNAVAYPPDDGWRMLGRRERLQLWPSQLITEGRGGRWLFYKGEGGFRPTRKGATCFLLRHTLELYYAAIGMRTSPRGVLILSASKLNRDFALFV</sequence>
<dbReference type="EMBL" id="JADCNM010000001">
    <property type="protein sequence ID" value="KAG0500520.1"/>
    <property type="molecule type" value="Genomic_DNA"/>
</dbReference>
<dbReference type="AlphaFoldDB" id="A0A835S543"/>
<evidence type="ECO:0000313" key="1">
    <source>
        <dbReference type="EMBL" id="KAG0500520.1"/>
    </source>
</evidence>
<gene>
    <name evidence="1" type="ORF">HPP92_000592</name>
</gene>
<comment type="caution">
    <text evidence="1">The sequence shown here is derived from an EMBL/GenBank/DDBJ whole genome shotgun (WGS) entry which is preliminary data.</text>
</comment>
<accession>A0A835S543</accession>
<evidence type="ECO:0000313" key="2">
    <source>
        <dbReference type="Proteomes" id="UP000639772"/>
    </source>
</evidence>
<dbReference type="Proteomes" id="UP000639772">
    <property type="component" value="Chromosome 1"/>
</dbReference>
<organism evidence="1 2">
    <name type="scientific">Vanilla planifolia</name>
    <name type="common">Vanilla</name>
    <dbReference type="NCBI Taxonomy" id="51239"/>
    <lineage>
        <taxon>Eukaryota</taxon>
        <taxon>Viridiplantae</taxon>
        <taxon>Streptophyta</taxon>
        <taxon>Embryophyta</taxon>
        <taxon>Tracheophyta</taxon>
        <taxon>Spermatophyta</taxon>
        <taxon>Magnoliopsida</taxon>
        <taxon>Liliopsida</taxon>
        <taxon>Asparagales</taxon>
        <taxon>Orchidaceae</taxon>
        <taxon>Vanilloideae</taxon>
        <taxon>Vanilleae</taxon>
        <taxon>Vanilla</taxon>
    </lineage>
</organism>
<reference evidence="1 2" key="1">
    <citation type="journal article" date="2020" name="Nat. Food">
        <title>A phased Vanilla planifolia genome enables genetic improvement of flavour and production.</title>
        <authorList>
            <person name="Hasing T."/>
            <person name="Tang H."/>
            <person name="Brym M."/>
            <person name="Khazi F."/>
            <person name="Huang T."/>
            <person name="Chambers A.H."/>
        </authorList>
    </citation>
    <scope>NUCLEOTIDE SEQUENCE [LARGE SCALE GENOMIC DNA]</scope>
    <source>
        <tissue evidence="1">Leaf</tissue>
    </source>
</reference>
<protein>
    <submittedName>
        <fullName evidence="1">Uncharacterized protein</fullName>
    </submittedName>
</protein>